<dbReference type="EMBL" id="CAJHCQ010000006">
    <property type="protein sequence ID" value="CAD6532686.1"/>
    <property type="molecule type" value="Genomic_DNA"/>
</dbReference>
<organism evidence="3 4">
    <name type="scientific">Paraburkholderia hiiakae</name>
    <dbReference type="NCBI Taxonomy" id="1081782"/>
    <lineage>
        <taxon>Bacteria</taxon>
        <taxon>Pseudomonadati</taxon>
        <taxon>Pseudomonadota</taxon>
        <taxon>Betaproteobacteria</taxon>
        <taxon>Burkholderiales</taxon>
        <taxon>Burkholderiaceae</taxon>
        <taxon>Paraburkholderia</taxon>
    </lineage>
</organism>
<name>A0ABM8NM14_9BURK</name>
<proteinExistence type="predicted"/>
<gene>
    <name evidence="3" type="primary">aes_2</name>
    <name evidence="3" type="ORF">LMG27952_02648</name>
</gene>
<dbReference type="PANTHER" id="PTHR48081:SF8">
    <property type="entry name" value="ALPHA_BETA HYDROLASE FOLD-3 DOMAIN-CONTAINING PROTEIN-RELATED"/>
    <property type="match status" value="1"/>
</dbReference>
<dbReference type="InterPro" id="IPR013094">
    <property type="entry name" value="AB_hydrolase_3"/>
</dbReference>
<dbReference type="Gene3D" id="3.40.50.1820">
    <property type="entry name" value="alpha/beta hydrolase"/>
    <property type="match status" value="1"/>
</dbReference>
<accession>A0ABM8NM14</accession>
<sequence>MFIQTELGLCIEDVQIGGHAQPITLRSYRPAVKGSTVPMILYFHGGSFTSGTLEDGDVTASRIARSTPAWVLSVGYSLAPRFPFPHATEDGYRALLWAAAQARAQRADPRRVGLAGHDAGGNLATCVAAIARDRSDVKIGAQALIAPLLDPSMTRLARESDMDESFDLAACARGYADYLPGPLHRLHPYAAPIESRRLWGLSPALICSVRSDRLRVEAERYASALISAGVHTEVTRYGETSRREIVSHEATLLDLVSFFRKRLGGARRLRNGSRSGAGFDLPENIGSGSLE</sequence>
<comment type="caution">
    <text evidence="3">The sequence shown here is derived from an EMBL/GenBank/DDBJ whole genome shotgun (WGS) entry which is preliminary data.</text>
</comment>
<dbReference type="InterPro" id="IPR050300">
    <property type="entry name" value="GDXG_lipolytic_enzyme"/>
</dbReference>
<keyword evidence="1 3" id="KW-0378">Hydrolase</keyword>
<dbReference type="Proteomes" id="UP000656319">
    <property type="component" value="Unassembled WGS sequence"/>
</dbReference>
<dbReference type="SUPFAM" id="SSF53474">
    <property type="entry name" value="alpha/beta-Hydrolases"/>
    <property type="match status" value="1"/>
</dbReference>
<dbReference type="PANTHER" id="PTHR48081">
    <property type="entry name" value="AB HYDROLASE SUPERFAMILY PROTEIN C4A8.06C"/>
    <property type="match status" value="1"/>
</dbReference>
<evidence type="ECO:0000256" key="1">
    <source>
        <dbReference type="ARBA" id="ARBA00022801"/>
    </source>
</evidence>
<dbReference type="GO" id="GO:0016787">
    <property type="term" value="F:hydrolase activity"/>
    <property type="evidence" value="ECO:0007669"/>
    <property type="project" value="UniProtKB-KW"/>
</dbReference>
<dbReference type="RefSeq" id="WP_201696384.1">
    <property type="nucleotide sequence ID" value="NZ_CAJHCQ010000006.1"/>
</dbReference>
<protein>
    <submittedName>
        <fullName evidence="3">Acetyl esterase</fullName>
        <ecNumber evidence="3">3.1.1.-</ecNumber>
    </submittedName>
</protein>
<evidence type="ECO:0000313" key="4">
    <source>
        <dbReference type="Proteomes" id="UP000656319"/>
    </source>
</evidence>
<evidence type="ECO:0000313" key="3">
    <source>
        <dbReference type="EMBL" id="CAD6532686.1"/>
    </source>
</evidence>
<evidence type="ECO:0000259" key="2">
    <source>
        <dbReference type="Pfam" id="PF07859"/>
    </source>
</evidence>
<feature type="domain" description="Alpha/beta hydrolase fold-3" evidence="2">
    <location>
        <begin position="40"/>
        <end position="239"/>
    </location>
</feature>
<dbReference type="Pfam" id="PF07859">
    <property type="entry name" value="Abhydrolase_3"/>
    <property type="match status" value="1"/>
</dbReference>
<dbReference type="InterPro" id="IPR029058">
    <property type="entry name" value="AB_hydrolase_fold"/>
</dbReference>
<keyword evidence="4" id="KW-1185">Reference proteome</keyword>
<dbReference type="EC" id="3.1.1.-" evidence="3"/>
<reference evidence="3 4" key="1">
    <citation type="submission" date="2020-10" db="EMBL/GenBank/DDBJ databases">
        <authorList>
            <person name="Peeters C."/>
        </authorList>
    </citation>
    <scope>NUCLEOTIDE SEQUENCE [LARGE SCALE GENOMIC DNA]</scope>
    <source>
        <strain evidence="3 4">LMG 27952</strain>
    </source>
</reference>